<dbReference type="EMBL" id="JAPDRN010000019">
    <property type="protein sequence ID" value="KAJ9639038.1"/>
    <property type="molecule type" value="Genomic_DNA"/>
</dbReference>
<dbReference type="PANTHER" id="PTHR13379">
    <property type="entry name" value="UNCHARACTERIZED DUF1308"/>
    <property type="match status" value="1"/>
</dbReference>
<accession>A0AA38Y9P8</accession>
<dbReference type="PANTHER" id="PTHR13379:SF0">
    <property type="entry name" value="UPF0415 PROTEIN C7ORF25"/>
    <property type="match status" value="1"/>
</dbReference>
<reference evidence="2" key="1">
    <citation type="submission" date="2022-10" db="EMBL/GenBank/DDBJ databases">
        <title>Culturing micro-colonial fungi from biological soil crusts in the Mojave desert and describing Neophaeococcomyces mojavensis, and introducing the new genera and species Taxawa tesnikishii.</title>
        <authorList>
            <person name="Kurbessoian T."/>
            <person name="Stajich J.E."/>
        </authorList>
    </citation>
    <scope>NUCLEOTIDE SEQUENCE</scope>
    <source>
        <strain evidence="2">TK_35</strain>
    </source>
</reference>
<feature type="region of interest" description="Disordered" evidence="1">
    <location>
        <begin position="187"/>
        <end position="207"/>
    </location>
</feature>
<evidence type="ECO:0000313" key="3">
    <source>
        <dbReference type="Proteomes" id="UP001172681"/>
    </source>
</evidence>
<gene>
    <name evidence="2" type="ORF">H2204_003946</name>
</gene>
<evidence type="ECO:0000256" key="1">
    <source>
        <dbReference type="SAM" id="MobiDB-lite"/>
    </source>
</evidence>
<protein>
    <recommendedName>
        <fullName evidence="4">DUF1308 domain-containing protein</fullName>
    </recommendedName>
</protein>
<dbReference type="Proteomes" id="UP001172681">
    <property type="component" value="Unassembled WGS sequence"/>
</dbReference>
<evidence type="ECO:0000313" key="2">
    <source>
        <dbReference type="EMBL" id="KAJ9639038.1"/>
    </source>
</evidence>
<dbReference type="AlphaFoldDB" id="A0AA38Y9P8"/>
<proteinExistence type="predicted"/>
<evidence type="ECO:0008006" key="4">
    <source>
        <dbReference type="Google" id="ProtNLM"/>
    </source>
</evidence>
<comment type="caution">
    <text evidence="2">The sequence shown here is derived from an EMBL/GenBank/DDBJ whole genome shotgun (WGS) entry which is preliminary data.</text>
</comment>
<organism evidence="2 3">
    <name type="scientific">Knufia peltigerae</name>
    <dbReference type="NCBI Taxonomy" id="1002370"/>
    <lineage>
        <taxon>Eukaryota</taxon>
        <taxon>Fungi</taxon>
        <taxon>Dikarya</taxon>
        <taxon>Ascomycota</taxon>
        <taxon>Pezizomycotina</taxon>
        <taxon>Eurotiomycetes</taxon>
        <taxon>Chaetothyriomycetidae</taxon>
        <taxon>Chaetothyriales</taxon>
        <taxon>Trichomeriaceae</taxon>
        <taxon>Knufia</taxon>
    </lineage>
</organism>
<sequence>MLLDGDRRLQSDETSSINLLTSLKIRAEALLAEFKAFRAHLESQHKQHDVELRIFRRGVESEVKSLTKITQRMSVSDSTYNASDSEEAEQLQLHALRSSNLSFYEAVWGVAKASNAISALGKRVYVECDPLQVDETCDSLRGKSPSSKRKDIPVDIVTENGLEWIKVSTINEKRLLFEMAKEGWESYGDLSNTSDTDDSEQPPSRKPSKLELVRLAEDLQAASKTVRVQFKHPRVHFVLPNIQEGSCPDIDAFLADIRATGASAQCGTSSKDIHQSREAFNFDRMTPALAPVPLTPTVNVDCTILLALISDISHLRRQDMSPGCNPTSATFHKAIQRQIESEETHPLLPKEVYPYLLNRSLHCTSHAAQRMREIVQCMGTVTEQLRADIILGERSFQDQSSAELRLALSKQSRHAVSETLRLPIIIIDFEPTDYLSITSREGPKTDQQKDNFPSSIAARAISKLHLTDINTSVFMYGWTHEIVTITSNRAVANALLASINNLLDEGEQRSWEPNDDREDFLGPHIYVCESARSLVGKPKGKAGE</sequence>
<name>A0AA38Y9P8_9EURO</name>
<keyword evidence="3" id="KW-1185">Reference proteome</keyword>